<proteinExistence type="predicted"/>
<feature type="compositionally biased region" description="Low complexity" evidence="1">
    <location>
        <begin position="115"/>
        <end position="221"/>
    </location>
</feature>
<evidence type="ECO:0000313" key="4">
    <source>
        <dbReference type="Proteomes" id="UP001140172"/>
    </source>
</evidence>
<organism evidence="3 4">
    <name type="scientific">Coemansia interrupta</name>
    <dbReference type="NCBI Taxonomy" id="1126814"/>
    <lineage>
        <taxon>Eukaryota</taxon>
        <taxon>Fungi</taxon>
        <taxon>Fungi incertae sedis</taxon>
        <taxon>Zoopagomycota</taxon>
        <taxon>Kickxellomycotina</taxon>
        <taxon>Kickxellomycetes</taxon>
        <taxon>Kickxellales</taxon>
        <taxon>Kickxellaceae</taxon>
        <taxon>Coemansia</taxon>
    </lineage>
</organism>
<gene>
    <name evidence="3" type="ORF">GGI15_003421</name>
</gene>
<protein>
    <submittedName>
        <fullName evidence="3">Uncharacterized protein</fullName>
    </submittedName>
</protein>
<feature type="region of interest" description="Disordered" evidence="1">
    <location>
        <begin position="114"/>
        <end position="258"/>
    </location>
</feature>
<reference evidence="3" key="1">
    <citation type="submission" date="2022-07" db="EMBL/GenBank/DDBJ databases">
        <title>Phylogenomic reconstructions and comparative analyses of Kickxellomycotina fungi.</title>
        <authorList>
            <person name="Reynolds N.K."/>
            <person name="Stajich J.E."/>
            <person name="Barry K."/>
            <person name="Grigoriev I.V."/>
            <person name="Crous P."/>
            <person name="Smith M.E."/>
        </authorList>
    </citation>
    <scope>NUCLEOTIDE SEQUENCE</scope>
    <source>
        <strain evidence="3">BCRC 34489</strain>
    </source>
</reference>
<feature type="signal peptide" evidence="2">
    <location>
        <begin position="1"/>
        <end position="19"/>
    </location>
</feature>
<feature type="compositionally biased region" description="Low complexity" evidence="1">
    <location>
        <begin position="229"/>
        <end position="248"/>
    </location>
</feature>
<comment type="caution">
    <text evidence="3">The sequence shown here is derived from an EMBL/GenBank/DDBJ whole genome shotgun (WGS) entry which is preliminary data.</text>
</comment>
<keyword evidence="4" id="KW-1185">Reference proteome</keyword>
<evidence type="ECO:0000313" key="3">
    <source>
        <dbReference type="EMBL" id="KAJ2780770.1"/>
    </source>
</evidence>
<dbReference type="EMBL" id="JANBUM010000236">
    <property type="protein sequence ID" value="KAJ2780770.1"/>
    <property type="molecule type" value="Genomic_DNA"/>
</dbReference>
<evidence type="ECO:0000256" key="2">
    <source>
        <dbReference type="SAM" id="SignalP"/>
    </source>
</evidence>
<keyword evidence="2" id="KW-0732">Signal</keyword>
<evidence type="ECO:0000256" key="1">
    <source>
        <dbReference type="SAM" id="MobiDB-lite"/>
    </source>
</evidence>
<dbReference type="SUPFAM" id="SSF58104">
    <property type="entry name" value="Methyl-accepting chemotaxis protein (MCP) signaling domain"/>
    <property type="match status" value="1"/>
</dbReference>
<dbReference type="Proteomes" id="UP001140172">
    <property type="component" value="Unassembled WGS sequence"/>
</dbReference>
<name>A0A9W8HF75_9FUNG</name>
<sequence>MQFGKLSFVISALAAMAAAQSVDWTSADSLECATERWSEIKASVDPQITTNWNFLPPPIKAIFTQSGAVNADGSLVATAPSASTITQIAQSAPSGIFSPYADNIVLQCLATYVPSSSDEPTSSTDEPTSSTDEPTSSTDEPTSSTDESTSSTDESTSSTDESTSSTDESSSSTDESTSSTDESSSSTDESTSSTDESSSSTDESTSSTDESTSSTDESTSSADEHTSSTDEPTSSAPTTSSSDDSSASVTKCIPRPTN</sequence>
<accession>A0A9W8HF75</accession>
<dbReference type="AlphaFoldDB" id="A0A9W8HF75"/>
<dbReference type="OrthoDB" id="5595268at2759"/>
<feature type="chain" id="PRO_5040775649" evidence="2">
    <location>
        <begin position="20"/>
        <end position="258"/>
    </location>
</feature>